<accession>A0A9D4K8H7</accession>
<protein>
    <submittedName>
        <fullName evidence="2">Uncharacterized protein</fullName>
    </submittedName>
</protein>
<dbReference type="AlphaFoldDB" id="A0A9D4K8H7"/>
<sequence>MKTKQKKSSPAVDEESYKSDFESDEEPARVLSSTSYIVPGNPLAPENRLSKTVQQSVKERAESRLKATSVRPDSRTLAEGPWRTIARQPREETGTPTKSDLLTKQHCVLPSIDKKYLPHPSDSSNIRRDVISMQRKLPEVPEGAQNIKYTTSCLAFTLDFLPPRRLPPIPRQMSDGVVSHRKRAYLENDIEVTRKKRSRSPVKPYRSGGQMFNKLQQRVDACRRAREDRNAEMMRAHIAEVEEHTSRIGTPGGDIGERVRSVRTRQDQIREEAYARTIINFMTSKKK</sequence>
<evidence type="ECO:0000313" key="3">
    <source>
        <dbReference type="Proteomes" id="UP000828390"/>
    </source>
</evidence>
<evidence type="ECO:0000313" key="2">
    <source>
        <dbReference type="EMBL" id="KAH3835087.1"/>
    </source>
</evidence>
<name>A0A9D4K8H7_DREPO</name>
<comment type="caution">
    <text evidence="2">The sequence shown here is derived from an EMBL/GenBank/DDBJ whole genome shotgun (WGS) entry which is preliminary data.</text>
</comment>
<reference evidence="2" key="1">
    <citation type="journal article" date="2019" name="bioRxiv">
        <title>The Genome of the Zebra Mussel, Dreissena polymorpha: A Resource for Invasive Species Research.</title>
        <authorList>
            <person name="McCartney M.A."/>
            <person name="Auch B."/>
            <person name="Kono T."/>
            <person name="Mallez S."/>
            <person name="Zhang Y."/>
            <person name="Obille A."/>
            <person name="Becker A."/>
            <person name="Abrahante J.E."/>
            <person name="Garbe J."/>
            <person name="Badalamenti J.P."/>
            <person name="Herman A."/>
            <person name="Mangelson H."/>
            <person name="Liachko I."/>
            <person name="Sullivan S."/>
            <person name="Sone E.D."/>
            <person name="Koren S."/>
            <person name="Silverstein K.A.T."/>
            <person name="Beckman K.B."/>
            <person name="Gohl D.M."/>
        </authorList>
    </citation>
    <scope>NUCLEOTIDE SEQUENCE</scope>
    <source>
        <strain evidence="2">Duluth1</strain>
        <tissue evidence="2">Whole animal</tissue>
    </source>
</reference>
<proteinExistence type="predicted"/>
<feature type="region of interest" description="Disordered" evidence="1">
    <location>
        <begin position="1"/>
        <end position="80"/>
    </location>
</feature>
<gene>
    <name evidence="2" type="ORF">DPMN_108426</name>
</gene>
<reference evidence="2" key="2">
    <citation type="submission" date="2020-11" db="EMBL/GenBank/DDBJ databases">
        <authorList>
            <person name="McCartney M.A."/>
            <person name="Auch B."/>
            <person name="Kono T."/>
            <person name="Mallez S."/>
            <person name="Becker A."/>
            <person name="Gohl D.M."/>
            <person name="Silverstein K.A.T."/>
            <person name="Koren S."/>
            <person name="Bechman K.B."/>
            <person name="Herman A."/>
            <person name="Abrahante J.E."/>
            <person name="Garbe J."/>
        </authorList>
    </citation>
    <scope>NUCLEOTIDE SEQUENCE</scope>
    <source>
        <strain evidence="2">Duluth1</strain>
        <tissue evidence="2">Whole animal</tissue>
    </source>
</reference>
<dbReference type="EMBL" id="JAIWYP010000004">
    <property type="protein sequence ID" value="KAH3835087.1"/>
    <property type="molecule type" value="Genomic_DNA"/>
</dbReference>
<dbReference type="Proteomes" id="UP000828390">
    <property type="component" value="Unassembled WGS sequence"/>
</dbReference>
<keyword evidence="3" id="KW-1185">Reference proteome</keyword>
<evidence type="ECO:0000256" key="1">
    <source>
        <dbReference type="SAM" id="MobiDB-lite"/>
    </source>
</evidence>
<organism evidence="2 3">
    <name type="scientific">Dreissena polymorpha</name>
    <name type="common">Zebra mussel</name>
    <name type="synonym">Mytilus polymorpha</name>
    <dbReference type="NCBI Taxonomy" id="45954"/>
    <lineage>
        <taxon>Eukaryota</taxon>
        <taxon>Metazoa</taxon>
        <taxon>Spiralia</taxon>
        <taxon>Lophotrochozoa</taxon>
        <taxon>Mollusca</taxon>
        <taxon>Bivalvia</taxon>
        <taxon>Autobranchia</taxon>
        <taxon>Heteroconchia</taxon>
        <taxon>Euheterodonta</taxon>
        <taxon>Imparidentia</taxon>
        <taxon>Neoheterodontei</taxon>
        <taxon>Myida</taxon>
        <taxon>Dreissenoidea</taxon>
        <taxon>Dreissenidae</taxon>
        <taxon>Dreissena</taxon>
    </lineage>
</organism>